<dbReference type="EMBL" id="MN740007">
    <property type="protein sequence ID" value="QHT83332.1"/>
    <property type="molecule type" value="Genomic_DNA"/>
</dbReference>
<protein>
    <submittedName>
        <fullName evidence="1">Uncharacterized protein</fullName>
    </submittedName>
</protein>
<name>A0A6C0HRR4_9ZZZZ</name>
<organism evidence="1">
    <name type="scientific">viral metagenome</name>
    <dbReference type="NCBI Taxonomy" id="1070528"/>
    <lineage>
        <taxon>unclassified sequences</taxon>
        <taxon>metagenomes</taxon>
        <taxon>organismal metagenomes</taxon>
    </lineage>
</organism>
<evidence type="ECO:0000313" key="1">
    <source>
        <dbReference type="EMBL" id="QHT83332.1"/>
    </source>
</evidence>
<accession>A0A6C0HRR4</accession>
<sequence>MSSNSKSLSRKMGLLRQKNAAKKIQRGFRTMKKRENLELFMQNGRNPLLNVAYAAKASRRIGRNPRASSVFMANLLNKNKPFARHISSFSDPLTPLHRAQIDLMDISQTKEFADEGGTVTVGDDEVTRRIDPKNFGPLVRVEEEDDNDSDKMRYEFIFKNVEIIAYVDYDSELQVKLNELYEILEPLVPKRKFSMRRSRR</sequence>
<reference evidence="1" key="1">
    <citation type="journal article" date="2020" name="Nature">
        <title>Giant virus diversity and host interactions through global metagenomics.</title>
        <authorList>
            <person name="Schulz F."/>
            <person name="Roux S."/>
            <person name="Paez-Espino D."/>
            <person name="Jungbluth S."/>
            <person name="Walsh D.A."/>
            <person name="Denef V.J."/>
            <person name="McMahon K.D."/>
            <person name="Konstantinidis K.T."/>
            <person name="Eloe-Fadrosh E.A."/>
            <person name="Kyrpides N.C."/>
            <person name="Woyke T."/>
        </authorList>
    </citation>
    <scope>NUCLEOTIDE SEQUENCE</scope>
    <source>
        <strain evidence="1">GVMAG-M-3300023184-167</strain>
    </source>
</reference>
<dbReference type="AlphaFoldDB" id="A0A6C0HRR4"/>
<proteinExistence type="predicted"/>